<comment type="caution">
    <text evidence="2">The sequence shown here is derived from an EMBL/GenBank/DDBJ whole genome shotgun (WGS) entry which is preliminary data.</text>
</comment>
<dbReference type="HAMAP" id="MF_01940">
    <property type="entry name" value="RNA_CPDase"/>
    <property type="match status" value="1"/>
</dbReference>
<name>A0A1J5SBN5_9ZZZZ</name>
<dbReference type="PANTHER" id="PTHR35561">
    <property type="entry name" value="RNA 2',3'-CYCLIC PHOSPHODIESTERASE"/>
    <property type="match status" value="1"/>
</dbReference>
<dbReference type="Pfam" id="PF13563">
    <property type="entry name" value="2_5_RNA_ligase2"/>
    <property type="match status" value="1"/>
</dbReference>
<dbReference type="InterPro" id="IPR009097">
    <property type="entry name" value="Cyclic_Pdiesterase"/>
</dbReference>
<dbReference type="InterPro" id="IPR004175">
    <property type="entry name" value="RNA_CPDase"/>
</dbReference>
<keyword evidence="1" id="KW-0378">Hydrolase</keyword>
<dbReference type="NCBIfam" id="TIGR02258">
    <property type="entry name" value="2_5_ligase"/>
    <property type="match status" value="1"/>
</dbReference>
<dbReference type="PANTHER" id="PTHR35561:SF1">
    <property type="entry name" value="RNA 2',3'-CYCLIC PHOSPHODIESTERASE"/>
    <property type="match status" value="1"/>
</dbReference>
<protein>
    <submittedName>
        <fullName evidence="2">2'-5'-RNA ligase</fullName>
        <ecNumber evidence="2">6.5.1.-</ecNumber>
    </submittedName>
</protein>
<dbReference type="AlphaFoldDB" id="A0A1J5SBN5"/>
<reference evidence="2" key="1">
    <citation type="submission" date="2016-10" db="EMBL/GenBank/DDBJ databases">
        <title>Sequence of Gallionella enrichment culture.</title>
        <authorList>
            <person name="Poehlein A."/>
            <person name="Muehling M."/>
            <person name="Daniel R."/>
        </authorList>
    </citation>
    <scope>NUCLEOTIDE SEQUENCE</scope>
</reference>
<proteinExistence type="inferred from homology"/>
<evidence type="ECO:0000256" key="1">
    <source>
        <dbReference type="ARBA" id="ARBA00022801"/>
    </source>
</evidence>
<keyword evidence="2" id="KW-0436">Ligase</keyword>
<organism evidence="2">
    <name type="scientific">mine drainage metagenome</name>
    <dbReference type="NCBI Taxonomy" id="410659"/>
    <lineage>
        <taxon>unclassified sequences</taxon>
        <taxon>metagenomes</taxon>
        <taxon>ecological metagenomes</taxon>
    </lineage>
</organism>
<dbReference type="GO" id="GO:0008664">
    <property type="term" value="F:RNA 2',3'-cyclic 3'-phosphodiesterase activity"/>
    <property type="evidence" value="ECO:0007669"/>
    <property type="project" value="InterPro"/>
</dbReference>
<accession>A0A1J5SBN5</accession>
<dbReference type="EMBL" id="MLJW01000084">
    <property type="protein sequence ID" value="OIR01456.1"/>
    <property type="molecule type" value="Genomic_DNA"/>
</dbReference>
<sequence length="174" mass="20016">MRLFFALWPNAVERVAMAAWQPVLLDLCGGRVMRADTLHATLVFLGEVEEQRLEALRLAAQEVSCRAFGLNLTKAHYWGHNHIAYASPIAMPPQLAELVGELERSLHRHRFHFDARPYKPHVTLLRNAQWSDARLPPMPAVRWQIDDFALVRSLQDERGAQYEVLARFPLQETL</sequence>
<dbReference type="EC" id="6.5.1.-" evidence="2"/>
<gene>
    <name evidence="2" type="primary">ligT_4</name>
    <name evidence="2" type="ORF">GALL_165470</name>
</gene>
<dbReference type="GO" id="GO:0004113">
    <property type="term" value="F:2',3'-cyclic-nucleotide 3'-phosphodiesterase activity"/>
    <property type="evidence" value="ECO:0007669"/>
    <property type="project" value="InterPro"/>
</dbReference>
<evidence type="ECO:0000313" key="2">
    <source>
        <dbReference type="EMBL" id="OIR01456.1"/>
    </source>
</evidence>
<dbReference type="GO" id="GO:0016874">
    <property type="term" value="F:ligase activity"/>
    <property type="evidence" value="ECO:0007669"/>
    <property type="project" value="UniProtKB-KW"/>
</dbReference>
<dbReference type="SUPFAM" id="SSF55144">
    <property type="entry name" value="LigT-like"/>
    <property type="match status" value="1"/>
</dbReference>
<dbReference type="Gene3D" id="3.90.1140.10">
    <property type="entry name" value="Cyclic phosphodiesterase"/>
    <property type="match status" value="1"/>
</dbReference>